<feature type="chain" id="PRO_5004852177" evidence="4">
    <location>
        <begin position="23"/>
        <end position="622"/>
    </location>
</feature>
<evidence type="ECO:0000256" key="2">
    <source>
        <dbReference type="PIRSR" id="PIRSR000137-2"/>
    </source>
</evidence>
<accession>W4VS45</accession>
<evidence type="ECO:0000256" key="1">
    <source>
        <dbReference type="ARBA" id="ARBA00010790"/>
    </source>
</evidence>
<dbReference type="SUPFAM" id="SSF51905">
    <property type="entry name" value="FAD/NAD(P)-binding domain"/>
    <property type="match status" value="1"/>
</dbReference>
<dbReference type="Pfam" id="PF00732">
    <property type="entry name" value="GMC_oxred_N"/>
    <property type="match status" value="1"/>
</dbReference>
<evidence type="ECO:0000256" key="4">
    <source>
        <dbReference type="SAM" id="SignalP"/>
    </source>
</evidence>
<dbReference type="Gene3D" id="3.50.50.60">
    <property type="entry name" value="FAD/NAD(P)-binding domain"/>
    <property type="match status" value="1"/>
</dbReference>
<dbReference type="AlphaFoldDB" id="W4VS45"/>
<dbReference type="InterPro" id="IPR007867">
    <property type="entry name" value="GMC_OxRtase_C"/>
</dbReference>
<dbReference type="PANTHER" id="PTHR11552">
    <property type="entry name" value="GLUCOSE-METHANOL-CHOLINE GMC OXIDOREDUCTASE"/>
    <property type="match status" value="1"/>
</dbReference>
<organism evidence="7">
    <name type="scientific">Phaedon cochleariae</name>
    <name type="common">Mustard beetle</name>
    <dbReference type="NCBI Taxonomy" id="80249"/>
    <lineage>
        <taxon>Eukaryota</taxon>
        <taxon>Metazoa</taxon>
        <taxon>Ecdysozoa</taxon>
        <taxon>Arthropoda</taxon>
        <taxon>Hexapoda</taxon>
        <taxon>Insecta</taxon>
        <taxon>Pterygota</taxon>
        <taxon>Neoptera</taxon>
        <taxon>Endopterygota</taxon>
        <taxon>Coleoptera</taxon>
        <taxon>Polyphaga</taxon>
        <taxon>Cucujiformia</taxon>
        <taxon>Chrysomeloidea</taxon>
        <taxon>Chrysomelidae</taxon>
        <taxon>Chrysomelinae</taxon>
        <taxon>Chrysomelini</taxon>
        <taxon>Phaedon</taxon>
    </lineage>
</organism>
<comment type="cofactor">
    <cofactor evidence="2">
        <name>FAD</name>
        <dbReference type="ChEBI" id="CHEBI:57692"/>
    </cofactor>
</comment>
<dbReference type="Gene3D" id="3.30.560.10">
    <property type="entry name" value="Glucose Oxidase, domain 3"/>
    <property type="match status" value="1"/>
</dbReference>
<feature type="domain" description="Glucose-methanol-choline oxidoreductase N-terminal" evidence="6">
    <location>
        <begin position="323"/>
        <end position="337"/>
    </location>
</feature>
<dbReference type="OrthoDB" id="269227at2759"/>
<dbReference type="InterPro" id="IPR000172">
    <property type="entry name" value="GMC_OxRdtase_N"/>
</dbReference>
<keyword evidence="3" id="KW-0285">Flavoprotein</keyword>
<dbReference type="InterPro" id="IPR012132">
    <property type="entry name" value="GMC_OxRdtase"/>
</dbReference>
<feature type="binding site" evidence="2">
    <location>
        <position position="155"/>
    </location>
    <ligand>
        <name>FAD</name>
        <dbReference type="ChEBI" id="CHEBI:57692"/>
    </ligand>
</feature>
<name>W4VS45_PHACE</name>
<evidence type="ECO:0000313" key="7">
    <source>
        <dbReference type="EMBL" id="JAB84776.1"/>
    </source>
</evidence>
<evidence type="ECO:0000259" key="5">
    <source>
        <dbReference type="PROSITE" id="PS00623"/>
    </source>
</evidence>
<keyword evidence="2 3" id="KW-0274">FAD</keyword>
<evidence type="ECO:0000256" key="3">
    <source>
        <dbReference type="RuleBase" id="RU003968"/>
    </source>
</evidence>
<feature type="binding site" evidence="2">
    <location>
        <position position="151"/>
    </location>
    <ligand>
        <name>FAD</name>
        <dbReference type="ChEBI" id="CHEBI:57692"/>
    </ligand>
</feature>
<dbReference type="EMBL" id="GAPU01000069">
    <property type="protein sequence ID" value="JAB84776.1"/>
    <property type="molecule type" value="mRNA"/>
</dbReference>
<evidence type="ECO:0000259" key="6">
    <source>
        <dbReference type="PROSITE" id="PS00624"/>
    </source>
</evidence>
<dbReference type="PANTHER" id="PTHR11552:SF158">
    <property type="entry name" value="GH23626P-RELATED"/>
    <property type="match status" value="1"/>
</dbReference>
<dbReference type="SUPFAM" id="SSF54373">
    <property type="entry name" value="FAD-linked reductases, C-terminal domain"/>
    <property type="match status" value="1"/>
</dbReference>
<reference evidence="7" key="1">
    <citation type="journal article" date="2013" name="PLoS ONE">
        <title>Putative Sugar Transporters of the Mustard Leaf Beetle Phaedon cochleariae: Their Phylogeny and Role for Nutrient Supply in Larval Defensive Glands.</title>
        <authorList>
            <person name="Stock M."/>
            <person name="Gretscher R.R."/>
            <person name="Groth M."/>
            <person name="Eiserloh S."/>
            <person name="Boland W."/>
            <person name="Burse A."/>
        </authorList>
    </citation>
    <scope>NUCLEOTIDE SEQUENCE</scope>
</reference>
<feature type="signal peptide" evidence="4">
    <location>
        <begin position="1"/>
        <end position="22"/>
    </location>
</feature>
<keyword evidence="4" id="KW-0732">Signal</keyword>
<dbReference type="InterPro" id="IPR036188">
    <property type="entry name" value="FAD/NAD-bd_sf"/>
</dbReference>
<reference evidence="7" key="2">
    <citation type="journal article" date="2014" name="Proc. R. Soc. B">
        <title>Independently recruited oxidases from the glucose-methanol-choline oxidoreductase family enabled chemical defences in leaf beetle larvae (subtribe Chrysomelina) to evolve.</title>
        <authorList>
            <person name="Rahfeld P."/>
            <person name="Kirsch R."/>
            <person name="Kugel S."/>
            <person name="Wielsch N."/>
            <person name="Stock M."/>
            <person name="Groth M."/>
            <person name="Boland W."/>
            <person name="Burse A."/>
        </authorList>
    </citation>
    <scope>NUCLEOTIDE SEQUENCE</scope>
</reference>
<dbReference type="GO" id="GO:0016614">
    <property type="term" value="F:oxidoreductase activity, acting on CH-OH group of donors"/>
    <property type="evidence" value="ECO:0007669"/>
    <property type="project" value="InterPro"/>
</dbReference>
<protein>
    <submittedName>
        <fullName evidence="7">Putative 8-hydroxygeraniol oxidase-like</fullName>
    </submittedName>
</protein>
<dbReference type="GO" id="GO:0050660">
    <property type="term" value="F:flavin adenine dinucleotide binding"/>
    <property type="evidence" value="ECO:0007669"/>
    <property type="project" value="InterPro"/>
</dbReference>
<comment type="similarity">
    <text evidence="1 3">Belongs to the GMC oxidoreductase family.</text>
</comment>
<dbReference type="PIRSF" id="PIRSF000137">
    <property type="entry name" value="Alcohol_oxidase"/>
    <property type="match status" value="1"/>
</dbReference>
<sequence>MLLKCCLIPVLLLFMLFRESATHQYHSDEEFIRMVRDNLTAINKFVPPQDNSLLVGDFENKTNIIDYGTFDFVIVGGGVAGTLLANRLSEIADWKILLLEAGGPETDFSDIPGMSAYLMFTDMNWGYYGEPQTQACLGMINTSCSAPRGKVLGGTSVINGRMFVRGNEEDFNLWETMGNAGWSYDDILQYFIKYENYHIFNADPLYHGTTGPLDVGYTEPTIITDTYINAMKELGYPWVDFNGKNQIGSSQVVLTIKGNKVSTGGRAFIDPIISRPNLNVTLNAFVIKVMITNGTKRAHGVRFIKNGEIYEVGASREVVLSAGTYNSPQLLMLSGIGPRSELTRHNISLIEDLPVGSYLQDHPLFIGLVFKTNQSLFNESFDEMMLGYLNSQRPFTTSFNLDSMGFLNVNDSKNTVPDIQHMVMGSPGFNLLIDKIRNLNDETIAAYIKDYNPNTDLIMMTALLHPKSKGSVTLRSNNPRDFPIINPNYLSDRQGSDIDTLYNGIKHTLKLLDTKAFMSINASLISVVAGCDQYPQFSRDYWYCAIRHLTTTGYHPVGTTRMEHSRHNSVVTNELMVHGMENLRVVDAGVMPEIISGNIMAATYMIAEKIADGIKRHFRQFQ</sequence>
<proteinExistence type="evidence at transcript level"/>
<dbReference type="Pfam" id="PF05199">
    <property type="entry name" value="GMC_oxred_C"/>
    <property type="match status" value="1"/>
</dbReference>
<feature type="binding site" evidence="2">
    <location>
        <position position="286"/>
    </location>
    <ligand>
        <name>FAD</name>
        <dbReference type="ChEBI" id="CHEBI:57692"/>
    </ligand>
</feature>
<dbReference type="PROSITE" id="PS00623">
    <property type="entry name" value="GMC_OXRED_1"/>
    <property type="match status" value="1"/>
</dbReference>
<feature type="domain" description="Glucose-methanol-choline oxidoreductase N-terminal" evidence="5">
    <location>
        <begin position="149"/>
        <end position="172"/>
    </location>
</feature>
<dbReference type="PROSITE" id="PS00624">
    <property type="entry name" value="GMC_OXRED_2"/>
    <property type="match status" value="1"/>
</dbReference>